<name>A0A222VUT1_9PSEU</name>
<dbReference type="AlphaFoldDB" id="A0A222VUT1"/>
<dbReference type="STRING" id="530584.SAMN05421630_107234"/>
<dbReference type="KEGG" id="pmad:BAY61_24655"/>
<dbReference type="PROSITE" id="PS51819">
    <property type="entry name" value="VOC"/>
    <property type="match status" value="1"/>
</dbReference>
<evidence type="ECO:0000313" key="1">
    <source>
        <dbReference type="EMBL" id="SDD31158.1"/>
    </source>
</evidence>
<proteinExistence type="predicted"/>
<dbReference type="InterPro" id="IPR029068">
    <property type="entry name" value="Glyas_Bleomycin-R_OHBP_Dase"/>
</dbReference>
<protein>
    <submittedName>
        <fullName evidence="1">Methylmalonyl-CoA/ethylmalonyl-CoA epimerase</fullName>
    </submittedName>
</protein>
<reference evidence="1 2" key="1">
    <citation type="submission" date="2016-10" db="EMBL/GenBank/DDBJ databases">
        <authorList>
            <person name="de Groot N.N."/>
        </authorList>
    </citation>
    <scope>NUCLEOTIDE SEQUENCE [LARGE SCALE GENOMIC DNA]</scope>
    <source>
        <strain evidence="1 2">CGMCC 4.5506</strain>
    </source>
</reference>
<dbReference type="SUPFAM" id="SSF54593">
    <property type="entry name" value="Glyoxalase/Bleomycin resistance protein/Dihydroxybiphenyl dioxygenase"/>
    <property type="match status" value="1"/>
</dbReference>
<dbReference type="EMBL" id="FMZE01000007">
    <property type="protein sequence ID" value="SDD31158.1"/>
    <property type="molecule type" value="Genomic_DNA"/>
</dbReference>
<dbReference type="InterPro" id="IPR037523">
    <property type="entry name" value="VOC_core"/>
</dbReference>
<dbReference type="Gene3D" id="3.10.180.10">
    <property type="entry name" value="2,3-Dihydroxybiphenyl 1,2-Dioxygenase, domain 1"/>
    <property type="match status" value="1"/>
</dbReference>
<accession>A0A222VUT1</accession>
<evidence type="ECO:0000313" key="2">
    <source>
        <dbReference type="Proteomes" id="UP000199494"/>
    </source>
</evidence>
<sequence length="186" mass="20843">MTRVHIDHIALCVKDLDQAIADWKDILGVLTPEMTETITYSRGSSDGTEMVWATFQNPDPTGVSIQMWAPGSPDSWVHKVLAKRGEFVHHIAFLSDNFGHTMQQCRAAGLPVLLDEDSHPDTMPWLKWNFLPESKAHGVLIELATRYQVGGDRWLPHPGNAENAELNKEWTQRFYTDPGLQGGGKP</sequence>
<keyword evidence="2" id="KW-1185">Reference proteome</keyword>
<dbReference type="Proteomes" id="UP000199494">
    <property type="component" value="Unassembled WGS sequence"/>
</dbReference>
<gene>
    <name evidence="1" type="ORF">SAMN05421630_107234</name>
</gene>
<dbReference type="RefSeq" id="WP_170140219.1">
    <property type="nucleotide sequence ID" value="NZ_CP016353.1"/>
</dbReference>
<dbReference type="Pfam" id="PF13669">
    <property type="entry name" value="Glyoxalase_4"/>
    <property type="match status" value="1"/>
</dbReference>
<organism evidence="1 2">
    <name type="scientific">Prauserella marina</name>
    <dbReference type="NCBI Taxonomy" id="530584"/>
    <lineage>
        <taxon>Bacteria</taxon>
        <taxon>Bacillati</taxon>
        <taxon>Actinomycetota</taxon>
        <taxon>Actinomycetes</taxon>
        <taxon>Pseudonocardiales</taxon>
        <taxon>Pseudonocardiaceae</taxon>
        <taxon>Prauserella</taxon>
    </lineage>
</organism>